<sequence>MVFSWLRRRRRKKITSQEFPADWNRIIAANVAHDARLSDAQQRHLRNFVQIFVAETNWEGCHGLKITDEVKVTVAAQAALLTFNHPNNFFDHVLSVLVYPDEFIGKDVDVDSDGVVTERQRRTLGEAMWRGPVVLSWIDVLEGGRREAEGHNLVLHEFAHQLDMMNGRYVDGIPPLQTREQLQRWLAVMQPEYETLVANCRKRHWGVIDCYGAQNEAEFFSVLVEAFFERSGELRAQHPAAYDLLAGYFAIDPALWNSGAA</sequence>
<dbReference type="GO" id="GO:0004177">
    <property type="term" value="F:aminopeptidase activity"/>
    <property type="evidence" value="ECO:0007669"/>
    <property type="project" value="TreeGrafter"/>
</dbReference>
<dbReference type="InterPro" id="IPR042252">
    <property type="entry name" value="MtfA_N"/>
</dbReference>
<evidence type="ECO:0000313" key="2">
    <source>
        <dbReference type="Proteomes" id="UP000187735"/>
    </source>
</evidence>
<gene>
    <name evidence="1" type="primary">mtfA</name>
    <name evidence="1" type="ORF">Fuma_04664</name>
</gene>
<dbReference type="Gene3D" id="3.40.390.10">
    <property type="entry name" value="Collagenase (Catalytic Domain)"/>
    <property type="match status" value="1"/>
</dbReference>
<dbReference type="InterPro" id="IPR024079">
    <property type="entry name" value="MetalloPept_cat_dom_sf"/>
</dbReference>
<dbReference type="SUPFAM" id="SSF55486">
    <property type="entry name" value="Metalloproteases ('zincins'), catalytic domain"/>
    <property type="match status" value="1"/>
</dbReference>
<dbReference type="KEGG" id="fmr:Fuma_04664"/>
<dbReference type="Proteomes" id="UP000187735">
    <property type="component" value="Chromosome"/>
</dbReference>
<organism evidence="1 2">
    <name type="scientific">Fuerstiella marisgermanici</name>
    <dbReference type="NCBI Taxonomy" id="1891926"/>
    <lineage>
        <taxon>Bacteria</taxon>
        <taxon>Pseudomonadati</taxon>
        <taxon>Planctomycetota</taxon>
        <taxon>Planctomycetia</taxon>
        <taxon>Planctomycetales</taxon>
        <taxon>Planctomycetaceae</taxon>
        <taxon>Fuerstiella</taxon>
    </lineage>
</organism>
<dbReference type="RefSeq" id="WP_077026233.1">
    <property type="nucleotide sequence ID" value="NZ_CP017641.1"/>
</dbReference>
<accession>A0A1P8WLS5</accession>
<dbReference type="GO" id="GO:0008237">
    <property type="term" value="F:metallopeptidase activity"/>
    <property type="evidence" value="ECO:0007669"/>
    <property type="project" value="InterPro"/>
</dbReference>
<evidence type="ECO:0000313" key="1">
    <source>
        <dbReference type="EMBL" id="APZ95012.1"/>
    </source>
</evidence>
<proteinExistence type="predicted"/>
<dbReference type="Gene3D" id="1.10.472.150">
    <property type="entry name" value="Glucose-regulated metallo-peptidase M90, N-terminal domain"/>
    <property type="match status" value="1"/>
</dbReference>
<dbReference type="InterPro" id="IPR010384">
    <property type="entry name" value="MtfA_fam"/>
</dbReference>
<dbReference type="OrthoDB" id="9786424at2"/>
<reference evidence="1 2" key="1">
    <citation type="journal article" date="2016" name="Front. Microbiol.">
        <title>Fuerstia marisgermanicae gen. nov., sp. nov., an Unusual Member of the Phylum Planctomycetes from the German Wadden Sea.</title>
        <authorList>
            <person name="Kohn T."/>
            <person name="Heuer A."/>
            <person name="Jogler M."/>
            <person name="Vollmers J."/>
            <person name="Boedeker C."/>
            <person name="Bunk B."/>
            <person name="Rast P."/>
            <person name="Borchert D."/>
            <person name="Glockner I."/>
            <person name="Freese H.M."/>
            <person name="Klenk H.P."/>
            <person name="Overmann J."/>
            <person name="Kaster A.K."/>
            <person name="Rohde M."/>
            <person name="Wiegand S."/>
            <person name="Jogler C."/>
        </authorList>
    </citation>
    <scope>NUCLEOTIDE SEQUENCE [LARGE SCALE GENOMIC DNA]</scope>
    <source>
        <strain evidence="1 2">NH11</strain>
    </source>
</reference>
<keyword evidence="2" id="KW-1185">Reference proteome</keyword>
<dbReference type="PANTHER" id="PTHR30164">
    <property type="entry name" value="MTFA PEPTIDASE"/>
    <property type="match status" value="1"/>
</dbReference>
<dbReference type="CDD" id="cd20169">
    <property type="entry name" value="Peptidase_M90_mtfA"/>
    <property type="match status" value="1"/>
</dbReference>
<dbReference type="Pfam" id="PF06167">
    <property type="entry name" value="Peptidase_M90"/>
    <property type="match status" value="1"/>
</dbReference>
<name>A0A1P8WLS5_9PLAN</name>
<dbReference type="PANTHER" id="PTHR30164:SF2">
    <property type="entry name" value="PROTEIN MTFA"/>
    <property type="match status" value="1"/>
</dbReference>
<dbReference type="AlphaFoldDB" id="A0A1P8WLS5"/>
<protein>
    <submittedName>
        <fullName evidence="1">Mlc titration factor A</fullName>
    </submittedName>
</protein>
<dbReference type="GO" id="GO:0005829">
    <property type="term" value="C:cytosol"/>
    <property type="evidence" value="ECO:0007669"/>
    <property type="project" value="TreeGrafter"/>
</dbReference>
<dbReference type="EMBL" id="CP017641">
    <property type="protein sequence ID" value="APZ95012.1"/>
    <property type="molecule type" value="Genomic_DNA"/>
</dbReference>
<dbReference type="STRING" id="1891926.Fuma_04664"/>